<evidence type="ECO:0000313" key="3">
    <source>
        <dbReference type="Proteomes" id="UP000236220"/>
    </source>
</evidence>
<keyword evidence="3" id="KW-1185">Reference proteome</keyword>
<gene>
    <name evidence="2" type="ORF">Lysil_0022</name>
</gene>
<proteinExistence type="predicted"/>
<dbReference type="AlphaFoldDB" id="A0A2K1Q039"/>
<evidence type="ECO:0008006" key="4">
    <source>
        <dbReference type="Google" id="ProtNLM"/>
    </source>
</evidence>
<evidence type="ECO:0000313" key="2">
    <source>
        <dbReference type="EMBL" id="PNS08393.1"/>
    </source>
</evidence>
<protein>
    <recommendedName>
        <fullName evidence="4">DUF1631 domain-containing protein</fullName>
    </recommendedName>
</protein>
<accession>A0A2K1Q039</accession>
<reference evidence="2 3" key="1">
    <citation type="submission" date="2017-08" db="EMBL/GenBank/DDBJ databases">
        <title>Lysobacter sylvestris genome.</title>
        <authorList>
            <person name="Zhang D.-C."/>
            <person name="Albuquerque L."/>
            <person name="Franca L."/>
            <person name="Froufe H.J.C."/>
            <person name="Barroso C."/>
            <person name="Egas C."/>
            <person name="Da Costa M."/>
            <person name="Margesin R."/>
        </authorList>
    </citation>
    <scope>NUCLEOTIDE SEQUENCE [LARGE SCALE GENOMIC DNA]</scope>
    <source>
        <strain evidence="2 3">AM20-91</strain>
    </source>
</reference>
<comment type="caution">
    <text evidence="2">The sequence shown here is derived from an EMBL/GenBank/DDBJ whole genome shotgun (WGS) entry which is preliminary data.</text>
</comment>
<dbReference type="InterPro" id="IPR012434">
    <property type="entry name" value="DUF1631"/>
</dbReference>
<name>A0A2K1Q039_9GAMM</name>
<organism evidence="2 3">
    <name type="scientific">Solilutibacter silvestris</name>
    <dbReference type="NCBI Taxonomy" id="1645665"/>
    <lineage>
        <taxon>Bacteria</taxon>
        <taxon>Pseudomonadati</taxon>
        <taxon>Pseudomonadota</taxon>
        <taxon>Gammaproteobacteria</taxon>
        <taxon>Lysobacterales</taxon>
        <taxon>Lysobacteraceae</taxon>
        <taxon>Solilutibacter</taxon>
    </lineage>
</organism>
<sequence>MDGLGFGQPRALPPRVQNAISKVMAACADGLAHPVRQALASLRDEMPLMIGNPSLATQDIILFSHCKHLSIKSGEVLPALLEQIEHELATIRDREQGPQQVDLWSSSAHWTLADAGENVAPPQAEGIGQVTNQCKLPLYLLGQRFGVLAGTPAFDADSIPVGPRRMIQAIDRASHHVFGEGFPHRLLTEALANALFHDYPALVGRINKELESASILPGLTFIPSLKRATSSRAPTEAHGEAEQAGYASGQSATPAVPHRQVAANADVGWFDQPEARSADARERFVGAVSSPGFAHARTLLAKAKGRGPQQANAGASNAVALPPHIVAELLDSLSSRDGNGRQLGIRHLHDELKARAKSLPGGSAQLSQQQTDSIELLGMLYETLFREMRTQSGALDLLKRLQIPLMRMALSGQEFFELPTHPGRQIMSRVAESGAAIAGEADNDPQFDAALTHAVKRVEEEYRGDGTVLEHIHEELAGAHQAHAQRSEAAERHQIEAARGHERIAVAREAAKSLIDQKLAGITLRPQIELLIRTAWQDALAFIRMRHDEHSDLWKRHERLSGRMLEIVTAADAVQDVDLQESIGEILKRTGYHAEEAGEVAHVLSRSAAMPRTGSRMSMTELVTMMRARPRFGESSQAQQLAAELPQPRNTREEECYRHVCTLPFGCWLDFTINQQGDVRRRRLSWYSRITGHALLVNRRGVRVADMQLDQLARLLASGQMHVARKHEMSLLDRAWTTTLGTLESLGRLFSGQMQAVA</sequence>
<dbReference type="OrthoDB" id="6188167at2"/>
<feature type="region of interest" description="Disordered" evidence="1">
    <location>
        <begin position="230"/>
        <end position="256"/>
    </location>
</feature>
<evidence type="ECO:0000256" key="1">
    <source>
        <dbReference type="SAM" id="MobiDB-lite"/>
    </source>
</evidence>
<dbReference type="Pfam" id="PF07793">
    <property type="entry name" value="DUF1631"/>
    <property type="match status" value="1"/>
</dbReference>
<dbReference type="EMBL" id="NPZB01000001">
    <property type="protein sequence ID" value="PNS08393.1"/>
    <property type="molecule type" value="Genomic_DNA"/>
</dbReference>
<dbReference type="RefSeq" id="WP_103073580.1">
    <property type="nucleotide sequence ID" value="NZ_NPZB01000001.1"/>
</dbReference>
<dbReference type="Proteomes" id="UP000236220">
    <property type="component" value="Unassembled WGS sequence"/>
</dbReference>